<evidence type="ECO:0000256" key="4">
    <source>
        <dbReference type="ARBA" id="ARBA00022692"/>
    </source>
</evidence>
<dbReference type="RefSeq" id="WP_369453860.1">
    <property type="nucleotide sequence ID" value="NZ_JBGCUO010000001.1"/>
</dbReference>
<sequence>MTPIPSWRAFIAVWCRVALLSVGGPAGQIAVMHRLLVAERRWVSDADFLHALNFCMVLPGPEAQQLATYLGWRQRGVVGALVSGGLFIAPGLLSILLLSWLTLSWQGYGLWQAALAGLQAAVVAVMAAALLRLGRRTLVDRPRQGLAVAALLALAVGLPFPLVLVFGALAGLRWFVPTDLSSPQSSIQWRHALKVLGVGGLVWALPMLVIVLAFGPSHVLAALGVFFAKVSLLTFGGAYAVLGYVTEVAVEGHQWVAAADMMDALAFAEATPGPLIQAVQHIGYVAGWRAPQPWTPGAMALAGALITTWSVFVPSITLVLAGAPSVEVLGQRPRVAAALQGMGAVVVGVIAHLALWFGLQVLWPASGFSVSALVLMGLAALLLGPFQRGPLLTLLLCAVVAVAWQGLS</sequence>
<evidence type="ECO:0000256" key="2">
    <source>
        <dbReference type="ARBA" id="ARBA00005262"/>
    </source>
</evidence>
<evidence type="ECO:0000256" key="1">
    <source>
        <dbReference type="ARBA" id="ARBA00004651"/>
    </source>
</evidence>
<dbReference type="PIRSF" id="PIRSF004810">
    <property type="entry name" value="ChrA"/>
    <property type="match status" value="1"/>
</dbReference>
<dbReference type="Proteomes" id="UP001562065">
    <property type="component" value="Unassembled WGS sequence"/>
</dbReference>
<protein>
    <submittedName>
        <fullName evidence="8">Chromate efflux transporter</fullName>
    </submittedName>
</protein>
<feature type="transmembrane region" description="Helical" evidence="7">
    <location>
        <begin position="335"/>
        <end position="355"/>
    </location>
</feature>
<evidence type="ECO:0000256" key="5">
    <source>
        <dbReference type="ARBA" id="ARBA00022989"/>
    </source>
</evidence>
<evidence type="ECO:0000313" key="8">
    <source>
        <dbReference type="EMBL" id="MEY1660613.1"/>
    </source>
</evidence>
<dbReference type="Pfam" id="PF02417">
    <property type="entry name" value="Chromate_transp"/>
    <property type="match status" value="2"/>
</dbReference>
<dbReference type="InterPro" id="IPR003370">
    <property type="entry name" value="Chromate_transpt"/>
</dbReference>
<name>A0ABV4AFJ0_9GAMM</name>
<proteinExistence type="inferred from homology"/>
<evidence type="ECO:0000256" key="7">
    <source>
        <dbReference type="SAM" id="Phobius"/>
    </source>
</evidence>
<comment type="caution">
    <text evidence="8">The sequence shown here is derived from an EMBL/GenBank/DDBJ whole genome shotgun (WGS) entry which is preliminary data.</text>
</comment>
<gene>
    <name evidence="8" type="primary">chrA</name>
    <name evidence="8" type="ORF">AB5I84_00455</name>
</gene>
<dbReference type="PANTHER" id="PTHR33567:SF3">
    <property type="entry name" value="CHROMATE ION TRANSPORTER (EUROFUNG)"/>
    <property type="match status" value="1"/>
</dbReference>
<dbReference type="InterPro" id="IPR014047">
    <property type="entry name" value="Chr_Tranpt_l_chain"/>
</dbReference>
<comment type="similarity">
    <text evidence="2">Belongs to the chromate ion transporter (CHR) (TC 2.A.51) family.</text>
</comment>
<feature type="transmembrane region" description="Helical" evidence="7">
    <location>
        <begin position="221"/>
        <end position="242"/>
    </location>
</feature>
<evidence type="ECO:0000313" key="9">
    <source>
        <dbReference type="Proteomes" id="UP001562065"/>
    </source>
</evidence>
<feature type="transmembrane region" description="Helical" evidence="7">
    <location>
        <begin position="195"/>
        <end position="214"/>
    </location>
</feature>
<feature type="transmembrane region" description="Helical" evidence="7">
    <location>
        <begin position="113"/>
        <end position="134"/>
    </location>
</feature>
<evidence type="ECO:0000256" key="3">
    <source>
        <dbReference type="ARBA" id="ARBA00022475"/>
    </source>
</evidence>
<feature type="transmembrane region" description="Helical" evidence="7">
    <location>
        <begin position="298"/>
        <end position="323"/>
    </location>
</feature>
<comment type="subcellular location">
    <subcellularLocation>
        <location evidence="1">Cell membrane</location>
        <topology evidence="1">Multi-pass membrane protein</topology>
    </subcellularLocation>
</comment>
<reference evidence="8 9" key="1">
    <citation type="submission" date="2024-07" db="EMBL/GenBank/DDBJ databases">
        <authorList>
            <person name="Ren Q."/>
        </authorList>
    </citation>
    <scope>NUCLEOTIDE SEQUENCE [LARGE SCALE GENOMIC DNA]</scope>
    <source>
        <strain evidence="8 9">REN37</strain>
    </source>
</reference>
<keyword evidence="5 7" id="KW-1133">Transmembrane helix</keyword>
<evidence type="ECO:0000256" key="6">
    <source>
        <dbReference type="ARBA" id="ARBA00023136"/>
    </source>
</evidence>
<dbReference type="PANTHER" id="PTHR33567">
    <property type="entry name" value="CHROMATE ION TRANSPORTER (EUROFUNG)"/>
    <property type="match status" value="1"/>
</dbReference>
<feature type="transmembrane region" description="Helical" evidence="7">
    <location>
        <begin position="77"/>
        <end position="101"/>
    </location>
</feature>
<feature type="transmembrane region" description="Helical" evidence="7">
    <location>
        <begin position="390"/>
        <end position="407"/>
    </location>
</feature>
<accession>A0ABV4AFJ0</accession>
<dbReference type="NCBIfam" id="TIGR00937">
    <property type="entry name" value="2A51"/>
    <property type="match status" value="1"/>
</dbReference>
<keyword evidence="3" id="KW-1003">Cell membrane</keyword>
<dbReference type="EMBL" id="JBGCUO010000001">
    <property type="protein sequence ID" value="MEY1660613.1"/>
    <property type="molecule type" value="Genomic_DNA"/>
</dbReference>
<keyword evidence="4 7" id="KW-0812">Transmembrane</keyword>
<keyword evidence="6 7" id="KW-0472">Membrane</keyword>
<feature type="transmembrane region" description="Helical" evidence="7">
    <location>
        <begin position="146"/>
        <end position="175"/>
    </location>
</feature>
<feature type="transmembrane region" description="Helical" evidence="7">
    <location>
        <begin position="6"/>
        <end position="31"/>
    </location>
</feature>
<organism evidence="8 9">
    <name type="scientific">Isoalcanivorax beigongshangi</name>
    <dbReference type="NCBI Taxonomy" id="3238810"/>
    <lineage>
        <taxon>Bacteria</taxon>
        <taxon>Pseudomonadati</taxon>
        <taxon>Pseudomonadota</taxon>
        <taxon>Gammaproteobacteria</taxon>
        <taxon>Oceanospirillales</taxon>
        <taxon>Alcanivoracaceae</taxon>
        <taxon>Isoalcanivorax</taxon>
    </lineage>
</organism>
<feature type="transmembrane region" description="Helical" evidence="7">
    <location>
        <begin position="361"/>
        <end position="383"/>
    </location>
</feature>
<keyword evidence="9" id="KW-1185">Reference proteome</keyword>